<accession>A0AAV3A138</accession>
<evidence type="ECO:0000256" key="3">
    <source>
        <dbReference type="ARBA" id="ARBA00022729"/>
    </source>
</evidence>
<keyword evidence="4 9" id="KW-1133">Transmembrane helix</keyword>
<gene>
    <name evidence="11" type="ORF">GDO54_016434</name>
</gene>
<dbReference type="GO" id="GO:0007155">
    <property type="term" value="P:cell adhesion"/>
    <property type="evidence" value="ECO:0007669"/>
    <property type="project" value="InterPro"/>
</dbReference>
<keyword evidence="5 9" id="KW-0472">Membrane</keyword>
<keyword evidence="3" id="KW-0732">Signal</keyword>
<keyword evidence="8" id="KW-0393">Immunoglobulin domain</keyword>
<sequence length="932" mass="101424">MSGGLETSSMTKVIGYMIIQIIFTLANAKNITLWEPQSTIGAEIGEELQITCLGTKCQNPNFIWASLSDNPLSGTINNDGKISVLTMKINSENLDTYDSYRCTVRCDNPPAEKGFKVMVYSFPDPVLSISSLKAGEHARITCTIPDAYPYYAFIARILIGKVIVAEYKDPPIDTDSFSVKDVILTYDLLLNSEYEAQEIKCDVELPFIDNQIDSIQKNTFMRLNPQYPPGKPTILVSPDTTVMAAEDILMACTFESRSPASVQWVKLDEGKELLMPSDDRGTLAIPNAEPEDSGIYMCHVQNHVGESSSQVQITVEAFPDTPTLTIYPTTVQAGQTVTIECLAKGNGNVNFTLWKELENGNILPLDESNKFVIKEAEPSDAGVYKCIAENQYGVSEASESLTVIYSPMEMALTSSVEEVNEGDEVTLICTSNGFPKPSFFLYHLLPSGDGILLSTSPVVTLTNVTSGVYQCEARNSFGSKKEKLQLRVRFPPRNTFVTVTPSLVLNEGNSVHIKCTSEAYPAPTLVLKKKTESGLSELKAENGQYSITQVTEEHAGRYICQSSNVVGQQEAEATITVQVPPKNTHITITPSSGVREGDFIDIRCTSEAAPAPRLSLKVQTENGVRELVSEGGQYQIAHAATKHSGTYICESTNAAGQHRVEATLTVQVSPQKTVLTISPSQVLKEGSSAHIKCTSEAFPAPTLVLKKQTVTHLIDLEMKNGEYSITHVGVEHAGTYICESTNEAGQQTTNLTLSVQVPPKNTFLSISPSSLVREGDNVQIQCSSEAYPSPKLVLMKKTEQGLIEQLETEDGLYNITSVGEPNMGTYICLSANEVGQQTAEALLIVQVPPRNNTVVTPSQNITAGDIVPNTFVTHIIPPPERLQNPKFDYMPPVIIGSAVLLTAGLIGTIAYQLKKAKVQGSYSLIKALRSKV</sequence>
<feature type="transmembrane region" description="Helical" evidence="9">
    <location>
        <begin position="889"/>
        <end position="911"/>
    </location>
</feature>
<dbReference type="Proteomes" id="UP001181693">
    <property type="component" value="Unassembled WGS sequence"/>
</dbReference>
<dbReference type="Pfam" id="PF13927">
    <property type="entry name" value="Ig_3"/>
    <property type="match status" value="3"/>
</dbReference>
<evidence type="ECO:0000256" key="9">
    <source>
        <dbReference type="SAM" id="Phobius"/>
    </source>
</evidence>
<comment type="subcellular location">
    <subcellularLocation>
        <location evidence="1">Membrane</location>
        <topology evidence="1">Single-pass membrane protein</topology>
    </subcellularLocation>
</comment>
<evidence type="ECO:0000259" key="10">
    <source>
        <dbReference type="PROSITE" id="PS50835"/>
    </source>
</evidence>
<dbReference type="PANTHER" id="PTHR46013:SF7">
    <property type="entry name" value="IG-LIKE DOMAIN-CONTAINING PROTEIN"/>
    <property type="match status" value="1"/>
</dbReference>
<evidence type="ECO:0000313" key="12">
    <source>
        <dbReference type="Proteomes" id="UP001181693"/>
    </source>
</evidence>
<evidence type="ECO:0000256" key="8">
    <source>
        <dbReference type="ARBA" id="ARBA00023319"/>
    </source>
</evidence>
<evidence type="ECO:0000313" key="11">
    <source>
        <dbReference type="EMBL" id="DBA18152.1"/>
    </source>
</evidence>
<dbReference type="InterPro" id="IPR013783">
    <property type="entry name" value="Ig-like_fold"/>
</dbReference>
<keyword evidence="2 9" id="KW-0812">Transmembrane</keyword>
<evidence type="ECO:0000256" key="2">
    <source>
        <dbReference type="ARBA" id="ARBA00022692"/>
    </source>
</evidence>
<dbReference type="EMBL" id="DYDO01000009">
    <property type="protein sequence ID" value="DBA18152.1"/>
    <property type="molecule type" value="Genomic_DNA"/>
</dbReference>
<dbReference type="InterPro" id="IPR003599">
    <property type="entry name" value="Ig_sub"/>
</dbReference>
<keyword evidence="6" id="KW-1015">Disulfide bond</keyword>
<reference evidence="11" key="1">
    <citation type="thesis" date="2020" institute="ProQuest LLC" country="789 East Eisenhower Parkway, Ann Arbor, MI, USA">
        <title>Comparative Genomics and Chromosome Evolution.</title>
        <authorList>
            <person name="Mudd A.B."/>
        </authorList>
    </citation>
    <scope>NUCLEOTIDE SEQUENCE</scope>
    <source>
        <strain evidence="11">1538</strain>
        <tissue evidence="11">Blood</tissue>
    </source>
</reference>
<feature type="domain" description="Ig-like" evidence="10">
    <location>
        <begin position="670"/>
        <end position="754"/>
    </location>
</feature>
<feature type="domain" description="Ig-like" evidence="10">
    <location>
        <begin position="581"/>
        <end position="665"/>
    </location>
</feature>
<name>A0AAV3A138_PYXAD</name>
<keyword evidence="7" id="KW-0325">Glycoprotein</keyword>
<feature type="domain" description="Ig-like" evidence="10">
    <location>
        <begin position="407"/>
        <end position="487"/>
    </location>
</feature>
<dbReference type="GO" id="GO:0005886">
    <property type="term" value="C:plasma membrane"/>
    <property type="evidence" value="ECO:0007669"/>
    <property type="project" value="UniProtKB-ARBA"/>
</dbReference>
<evidence type="ECO:0000256" key="4">
    <source>
        <dbReference type="ARBA" id="ARBA00022989"/>
    </source>
</evidence>
<comment type="caution">
    <text evidence="11">The sequence shown here is derived from an EMBL/GenBank/DDBJ whole genome shotgun (WGS) entry which is preliminary data.</text>
</comment>
<dbReference type="CDD" id="cd00096">
    <property type="entry name" value="Ig"/>
    <property type="match status" value="2"/>
</dbReference>
<dbReference type="PANTHER" id="PTHR46013">
    <property type="entry name" value="VASCULAR CELL ADHESION MOLECULE 1"/>
    <property type="match status" value="1"/>
</dbReference>
<dbReference type="InterPro" id="IPR003598">
    <property type="entry name" value="Ig_sub2"/>
</dbReference>
<dbReference type="AlphaFoldDB" id="A0AAV3A138"/>
<feature type="domain" description="Ig-like" evidence="10">
    <location>
        <begin position="322"/>
        <end position="402"/>
    </location>
</feature>
<dbReference type="SMART" id="SM00408">
    <property type="entry name" value="IGc2"/>
    <property type="match status" value="7"/>
</dbReference>
<evidence type="ECO:0000256" key="6">
    <source>
        <dbReference type="ARBA" id="ARBA00023157"/>
    </source>
</evidence>
<dbReference type="Pfam" id="PF13895">
    <property type="entry name" value="Ig_2"/>
    <property type="match status" value="3"/>
</dbReference>
<dbReference type="InterPro" id="IPR009138">
    <property type="entry name" value="Neural_cell_adh"/>
</dbReference>
<dbReference type="PROSITE" id="PS50835">
    <property type="entry name" value="IG_LIKE"/>
    <property type="match status" value="7"/>
</dbReference>
<organism evidence="11 12">
    <name type="scientific">Pyxicephalus adspersus</name>
    <name type="common">African bullfrog</name>
    <dbReference type="NCBI Taxonomy" id="30357"/>
    <lineage>
        <taxon>Eukaryota</taxon>
        <taxon>Metazoa</taxon>
        <taxon>Chordata</taxon>
        <taxon>Craniata</taxon>
        <taxon>Vertebrata</taxon>
        <taxon>Euteleostomi</taxon>
        <taxon>Amphibia</taxon>
        <taxon>Batrachia</taxon>
        <taxon>Anura</taxon>
        <taxon>Neobatrachia</taxon>
        <taxon>Ranoidea</taxon>
        <taxon>Pyxicephalidae</taxon>
        <taxon>Pyxicephalinae</taxon>
        <taxon>Pyxicephalus</taxon>
    </lineage>
</organism>
<feature type="domain" description="Ig-like" evidence="10">
    <location>
        <begin position="492"/>
        <end position="576"/>
    </location>
</feature>
<evidence type="ECO:0000256" key="5">
    <source>
        <dbReference type="ARBA" id="ARBA00023136"/>
    </source>
</evidence>
<dbReference type="InterPro" id="IPR036179">
    <property type="entry name" value="Ig-like_dom_sf"/>
</dbReference>
<feature type="domain" description="Ig-like" evidence="10">
    <location>
        <begin position="759"/>
        <end position="844"/>
    </location>
</feature>
<proteinExistence type="predicted"/>
<feature type="domain" description="Ig-like" evidence="10">
    <location>
        <begin position="232"/>
        <end position="314"/>
    </location>
</feature>
<dbReference type="PRINTS" id="PR01838">
    <property type="entry name" value="NCAMFAMILY"/>
</dbReference>
<dbReference type="Gene3D" id="2.60.40.10">
    <property type="entry name" value="Immunoglobulins"/>
    <property type="match status" value="8"/>
</dbReference>
<evidence type="ECO:0000256" key="7">
    <source>
        <dbReference type="ARBA" id="ARBA00023180"/>
    </source>
</evidence>
<dbReference type="SMART" id="SM00409">
    <property type="entry name" value="IG"/>
    <property type="match status" value="8"/>
</dbReference>
<dbReference type="InterPro" id="IPR007110">
    <property type="entry name" value="Ig-like_dom"/>
</dbReference>
<evidence type="ECO:0000256" key="1">
    <source>
        <dbReference type="ARBA" id="ARBA00004167"/>
    </source>
</evidence>
<protein>
    <recommendedName>
        <fullName evidence="10">Ig-like domain-containing protein</fullName>
    </recommendedName>
</protein>
<keyword evidence="12" id="KW-1185">Reference proteome</keyword>
<dbReference type="SUPFAM" id="SSF48726">
    <property type="entry name" value="Immunoglobulin"/>
    <property type="match status" value="8"/>
</dbReference>